<feature type="compositionally biased region" description="Gly residues" evidence="2">
    <location>
        <begin position="225"/>
        <end position="237"/>
    </location>
</feature>
<feature type="region of interest" description="Disordered" evidence="2">
    <location>
        <begin position="195"/>
        <end position="352"/>
    </location>
</feature>
<feature type="region of interest" description="Disordered" evidence="2">
    <location>
        <begin position="38"/>
        <end position="71"/>
    </location>
</feature>
<accession>A0ABD5Z8K7</accession>
<proteinExistence type="predicted"/>
<dbReference type="EMBL" id="JBHTAR010000011">
    <property type="protein sequence ID" value="MFC7201577.1"/>
    <property type="molecule type" value="Genomic_DNA"/>
</dbReference>
<protein>
    <recommendedName>
        <fullName evidence="3">DUF7096 domain-containing protein</fullName>
    </recommendedName>
</protein>
<sequence length="352" mass="34698">MNRPSVDWLQGPRVRVLGVLLLVLVVAAAGPVALASAGTGDRTTLTAPQNGSTNGTTEVGTNETNASSSGSGGAFGAELSAFMSSSAATADGTVDQQMWTASLDDPSADERALVTQRVDTLDRRLADLRERRQALLAAHANGTIPAVAFHARLAAVNAQLAQLVESTNHTAKAAHRANVTPPGLAMLRDAANDTARTLPVGGGPPMDPPGQGAGPDRGENPGRGPTAGPGEHPGNGNSGPSLPESAVGNGVHGNVTNATGNVTWNATNATGNTTGGPGHVTGNGTPGAGPGLGPANGSTGPPTHAGPGDARGLGSGSPPGLGSGENATTNSTTNETTTEEVVYGAGHAETPF</sequence>
<feature type="compositionally biased region" description="Low complexity" evidence="2">
    <location>
        <begin position="324"/>
        <end position="340"/>
    </location>
</feature>
<reference evidence="4 5" key="1">
    <citation type="journal article" date="2019" name="Int. J. Syst. Evol. Microbiol.">
        <title>The Global Catalogue of Microorganisms (GCM) 10K type strain sequencing project: providing services to taxonomists for standard genome sequencing and annotation.</title>
        <authorList>
            <consortium name="The Broad Institute Genomics Platform"/>
            <consortium name="The Broad Institute Genome Sequencing Center for Infectious Disease"/>
            <person name="Wu L."/>
            <person name="Ma J."/>
        </authorList>
    </citation>
    <scope>NUCLEOTIDE SEQUENCE [LARGE SCALE GENOMIC DNA]</scope>
    <source>
        <strain evidence="4 5">XZGYJ-43</strain>
    </source>
</reference>
<dbReference type="AlphaFoldDB" id="A0ABD5Z8K7"/>
<feature type="compositionally biased region" description="Gly residues" evidence="2">
    <location>
        <begin position="309"/>
        <end position="323"/>
    </location>
</feature>
<evidence type="ECO:0000259" key="3">
    <source>
        <dbReference type="Pfam" id="PF23379"/>
    </source>
</evidence>
<keyword evidence="1" id="KW-0175">Coiled coil</keyword>
<feature type="compositionally biased region" description="Low complexity" evidence="2">
    <location>
        <begin position="246"/>
        <end position="272"/>
    </location>
</feature>
<evidence type="ECO:0000313" key="4">
    <source>
        <dbReference type="EMBL" id="MFC7201577.1"/>
    </source>
</evidence>
<dbReference type="Proteomes" id="UP001596447">
    <property type="component" value="Unassembled WGS sequence"/>
</dbReference>
<comment type="caution">
    <text evidence="4">The sequence shown here is derived from an EMBL/GenBank/DDBJ whole genome shotgun (WGS) entry which is preliminary data.</text>
</comment>
<feature type="compositionally biased region" description="Low complexity" evidence="2">
    <location>
        <begin position="50"/>
        <end position="69"/>
    </location>
</feature>
<organism evidence="4 5">
    <name type="scientific">Halospeciosus flavus</name>
    <dbReference type="NCBI Taxonomy" id="3032283"/>
    <lineage>
        <taxon>Archaea</taxon>
        <taxon>Methanobacteriati</taxon>
        <taxon>Methanobacteriota</taxon>
        <taxon>Stenosarchaea group</taxon>
        <taxon>Halobacteria</taxon>
        <taxon>Halobacteriales</taxon>
        <taxon>Halobacteriaceae</taxon>
        <taxon>Halospeciosus</taxon>
    </lineage>
</organism>
<dbReference type="Pfam" id="PF23379">
    <property type="entry name" value="DUF7096"/>
    <property type="match status" value="1"/>
</dbReference>
<keyword evidence="5" id="KW-1185">Reference proteome</keyword>
<evidence type="ECO:0000313" key="5">
    <source>
        <dbReference type="Proteomes" id="UP001596447"/>
    </source>
</evidence>
<name>A0ABD5Z8K7_9EURY</name>
<feature type="compositionally biased region" description="Gly residues" evidence="2">
    <location>
        <begin position="273"/>
        <end position="294"/>
    </location>
</feature>
<gene>
    <name evidence="4" type="ORF">ACFQJ9_19560</name>
</gene>
<dbReference type="InterPro" id="IPR055522">
    <property type="entry name" value="DUF7096"/>
</dbReference>
<evidence type="ECO:0000256" key="1">
    <source>
        <dbReference type="SAM" id="Coils"/>
    </source>
</evidence>
<feature type="coiled-coil region" evidence="1">
    <location>
        <begin position="111"/>
        <end position="138"/>
    </location>
</feature>
<evidence type="ECO:0000256" key="2">
    <source>
        <dbReference type="SAM" id="MobiDB-lite"/>
    </source>
</evidence>
<feature type="domain" description="DUF7096" evidence="3">
    <location>
        <begin position="16"/>
        <end position="168"/>
    </location>
</feature>
<dbReference type="RefSeq" id="WP_279528321.1">
    <property type="nucleotide sequence ID" value="NZ_CP122312.1"/>
</dbReference>